<accession>A0A7S4T0B6</accession>
<feature type="compositionally biased region" description="Low complexity" evidence="1">
    <location>
        <begin position="225"/>
        <end position="239"/>
    </location>
</feature>
<gene>
    <name evidence="2" type="ORF">DBRI00130_LOCUS41000</name>
</gene>
<dbReference type="SUPFAM" id="SSF48403">
    <property type="entry name" value="Ankyrin repeat"/>
    <property type="match status" value="1"/>
</dbReference>
<evidence type="ECO:0000313" key="2">
    <source>
        <dbReference type="EMBL" id="CAE4660869.1"/>
    </source>
</evidence>
<feature type="region of interest" description="Disordered" evidence="1">
    <location>
        <begin position="202"/>
        <end position="284"/>
    </location>
</feature>
<evidence type="ECO:0000256" key="1">
    <source>
        <dbReference type="SAM" id="MobiDB-lite"/>
    </source>
</evidence>
<reference evidence="2" key="1">
    <citation type="submission" date="2021-01" db="EMBL/GenBank/DDBJ databases">
        <authorList>
            <person name="Corre E."/>
            <person name="Pelletier E."/>
            <person name="Niang G."/>
            <person name="Scheremetjew M."/>
            <person name="Finn R."/>
            <person name="Kale V."/>
            <person name="Holt S."/>
            <person name="Cochrane G."/>
            <person name="Meng A."/>
            <person name="Brown T."/>
            <person name="Cohen L."/>
        </authorList>
    </citation>
    <scope>NUCLEOTIDE SEQUENCE</scope>
    <source>
        <strain evidence="2">GSO104</strain>
    </source>
</reference>
<dbReference type="AlphaFoldDB" id="A0A7S4T0B6"/>
<feature type="compositionally biased region" description="Polar residues" evidence="1">
    <location>
        <begin position="273"/>
        <end position="284"/>
    </location>
</feature>
<dbReference type="EMBL" id="HBNS01056974">
    <property type="protein sequence ID" value="CAE4660869.1"/>
    <property type="molecule type" value="Transcribed_RNA"/>
</dbReference>
<name>A0A7S4T0B6_9STRA</name>
<sequence length="829" mass="88573">MPMSGLTAYASPSGVGDSAGATAAAPSFALASFASSPAILPTQIDSAGSKRGRMDLDNPDDGLRRNRSKTGLGIASRYASTGLLVRKGVGGAPGGGGQQGGANADWGFSTLEREESTYNHMRTLQQQPIASGGWGIFGGAGGLGQTGARMTMVPMGTGEIKMAANNSSSVGMFFPRSQAGRTSAPALRQTNRIDFVSMMGLERPQQKKQQPPPQTSQLTPDHRSLQSQSSSIDQMSSLSKPSMEMATVRGSGRLSDKRSSLLSVDEDMGESLGGSSMYQSEGSERSTLNFSSIKNKEIAPIDIMKEEIDVGSLGSFDQGPQPDGEDASLGDVFIKADLDFDFEDVVNDDVISIKDNSETELNPASISSINSADKDVNKKDGEPFGDLHFGNSDDAVKKEMSDYEGMDLEPTPLSTEQERMLEETRHHGSNGFVVTLEDNNGLSQGGQCRGAQQEELKFMELQSQLPPLPQAPTRSSEKENINESPTLTKSASDDNLQKKACNIVAAGGKEGHETPETASVDGSAEGEGEWKAGFPGDRSFIVSLNRMVNEKHFKSHPRSSDEEKQNGSQSGAYIDRIADAILALNNGSPTTSDADGMLPIHLACIYCPNNKRLVGSILIDNPDTARLCIETRQPSEDDLLDGAKSETSSSKSEHHSSSSASSDVLIASRKKVISASAVSMLQGSFPLHLALRSVTGEKVTYEVVKLLSLAAPDVLTSVDKAGTVPLSVALQHRVGSQIVRYLLQQSRSSAKIADKKKNFPLHFACTHVNGKKEYSFIVIKLVTEAYPYAIVQQNDDGKTPVDLAEELPAARTVVAYLNNQMSLAREQFS</sequence>
<feature type="region of interest" description="Disordered" evidence="1">
    <location>
        <begin position="637"/>
        <end position="662"/>
    </location>
</feature>
<feature type="region of interest" description="Disordered" evidence="1">
    <location>
        <begin position="466"/>
        <end position="532"/>
    </location>
</feature>
<feature type="compositionally biased region" description="Basic and acidic residues" evidence="1">
    <location>
        <begin position="52"/>
        <end position="64"/>
    </location>
</feature>
<dbReference type="Gene3D" id="1.25.40.20">
    <property type="entry name" value="Ankyrin repeat-containing domain"/>
    <property type="match status" value="1"/>
</dbReference>
<protein>
    <submittedName>
        <fullName evidence="2">Uncharacterized protein</fullName>
    </submittedName>
</protein>
<organism evidence="2">
    <name type="scientific">Ditylum brightwellii</name>
    <dbReference type="NCBI Taxonomy" id="49249"/>
    <lineage>
        <taxon>Eukaryota</taxon>
        <taxon>Sar</taxon>
        <taxon>Stramenopiles</taxon>
        <taxon>Ochrophyta</taxon>
        <taxon>Bacillariophyta</taxon>
        <taxon>Mediophyceae</taxon>
        <taxon>Lithodesmiophycidae</taxon>
        <taxon>Lithodesmiales</taxon>
        <taxon>Lithodesmiaceae</taxon>
        <taxon>Ditylum</taxon>
    </lineage>
</organism>
<proteinExistence type="predicted"/>
<feature type="region of interest" description="Disordered" evidence="1">
    <location>
        <begin position="43"/>
        <end position="69"/>
    </location>
</feature>
<dbReference type="InterPro" id="IPR036770">
    <property type="entry name" value="Ankyrin_rpt-contain_sf"/>
</dbReference>